<evidence type="ECO:0000256" key="3">
    <source>
        <dbReference type="ARBA" id="ARBA00023273"/>
    </source>
</evidence>
<evidence type="ECO:0000259" key="6">
    <source>
        <dbReference type="Pfam" id="PF13870"/>
    </source>
</evidence>
<name>B3MGW7_DROAN</name>
<proteinExistence type="predicted"/>
<dbReference type="GO" id="GO:0060271">
    <property type="term" value="P:cilium assembly"/>
    <property type="evidence" value="ECO:0007669"/>
    <property type="project" value="TreeGrafter"/>
</dbReference>
<organism evidence="7 8">
    <name type="scientific">Drosophila ananassae</name>
    <name type="common">Fruit fly</name>
    <dbReference type="NCBI Taxonomy" id="7217"/>
    <lineage>
        <taxon>Eukaryota</taxon>
        <taxon>Metazoa</taxon>
        <taxon>Ecdysozoa</taxon>
        <taxon>Arthropoda</taxon>
        <taxon>Hexapoda</taxon>
        <taxon>Insecta</taxon>
        <taxon>Pterygota</taxon>
        <taxon>Neoptera</taxon>
        <taxon>Endopterygota</taxon>
        <taxon>Diptera</taxon>
        <taxon>Brachycera</taxon>
        <taxon>Muscomorpha</taxon>
        <taxon>Ephydroidea</taxon>
        <taxon>Drosophilidae</taxon>
        <taxon>Drosophila</taxon>
        <taxon>Sophophora</taxon>
    </lineage>
</organism>
<dbReference type="Pfam" id="PF13870">
    <property type="entry name" value="CCDC113_CCDC96_CC"/>
    <property type="match status" value="1"/>
</dbReference>
<evidence type="ECO:0000256" key="1">
    <source>
        <dbReference type="ARBA" id="ARBA00004138"/>
    </source>
</evidence>
<dbReference type="OMA" id="MIITQDF"/>
<keyword evidence="8" id="KW-1185">Reference proteome</keyword>
<dbReference type="GO" id="GO:0005930">
    <property type="term" value="C:axoneme"/>
    <property type="evidence" value="ECO:0007669"/>
    <property type="project" value="TreeGrafter"/>
</dbReference>
<dbReference type="FunCoup" id="B3MGW7">
    <property type="interactions" value="2"/>
</dbReference>
<dbReference type="KEGG" id="dan:6494060"/>
<dbReference type="PANTHER" id="PTHR15654">
    <property type="entry name" value="COILED-COIL DOMAIN-CONTAINING PROTEIN 113-RELATED"/>
    <property type="match status" value="1"/>
</dbReference>
<keyword evidence="3" id="KW-0966">Cell projection</keyword>
<feature type="region of interest" description="Disordered" evidence="5">
    <location>
        <begin position="27"/>
        <end position="94"/>
    </location>
</feature>
<dbReference type="HOGENOM" id="CLU_022739_0_0_1"/>
<dbReference type="PANTHER" id="PTHR15654:SF1">
    <property type="entry name" value="COILED-COIL DOMAIN-CONTAINING PROTEIN 96"/>
    <property type="match status" value="1"/>
</dbReference>
<evidence type="ECO:0000256" key="5">
    <source>
        <dbReference type="SAM" id="MobiDB-lite"/>
    </source>
</evidence>
<comment type="subcellular location">
    <subcellularLocation>
        <location evidence="1">Cell projection</location>
        <location evidence="1">Cilium</location>
    </subcellularLocation>
</comment>
<keyword evidence="2 4" id="KW-0175">Coiled coil</keyword>
<dbReference type="EMBL" id="CH902619">
    <property type="protein sequence ID" value="EDV37885.1"/>
    <property type="molecule type" value="Genomic_DNA"/>
</dbReference>
<protein>
    <recommendedName>
        <fullName evidence="6">CCDC113/CCDC96 coiled-coil domain-containing protein</fullName>
    </recommendedName>
</protein>
<feature type="domain" description="CCDC113/CCDC96 coiled-coil" evidence="6">
    <location>
        <begin position="529"/>
        <end position="703"/>
    </location>
</feature>
<dbReference type="GeneID" id="6494060"/>
<evidence type="ECO:0000313" key="7">
    <source>
        <dbReference type="EMBL" id="EDV37885.1"/>
    </source>
</evidence>
<gene>
    <name evidence="7" type="primary">Dana\GF11196</name>
    <name evidence="7" type="synonym">dana_GLEANR_11264</name>
    <name evidence="7" type="ORF">GF11196</name>
</gene>
<dbReference type="AlphaFoldDB" id="B3MGW7"/>
<evidence type="ECO:0000313" key="8">
    <source>
        <dbReference type="Proteomes" id="UP000007801"/>
    </source>
</evidence>
<dbReference type="InParanoid" id="B3MGW7"/>
<dbReference type="Proteomes" id="UP000007801">
    <property type="component" value="Unassembled WGS sequence"/>
</dbReference>
<feature type="coiled-coil region" evidence="4">
    <location>
        <begin position="671"/>
        <end position="701"/>
    </location>
</feature>
<sequence>MAEEPEVVETAEAAATEMPALAPAVSFHSAPKPEEITQAGEPVEDSSLDVEIIPLDAAVAESSKDGEDQGDGTKLIDSGKDKTPEASDSSVILSPEELRMRKRQQRRDRLKKIMTNRFVLEGSSERLVVFREEVFTKEDDSLKDFVLEDPETIVANFYEPELDVLDVLEDPAIEMPQIYDALPDFSDALGDEALEDIFERELTPPNDEDMSHDAISIISTKSGKDPDTVKQKALFLQDFDLPSLSDISEEHLAAQLSRIKSVASIGMELRDQGSFVNPLTGEILSTSSTSSSSSIEFGSDNEEHARDAGSDVSLDLSDIPEFPESSQPLAPQSALTFAEFTLSFRASHFPDEQETEDPLTKMIELEKITTDFLNDLLKEVVVGVEVRNYENLLRRRFDKRKLIRELKSITNTHILEKNMNLMLNTRMHEYYKRLKNTRVFAKLSAVDEINFYTRYMDALAVLDHLKKKLEMSKLQHGIQLSKVLFDLHSAQQVTSFMEDRLEKTVRKTLIKPDRDQLARIVEMNLRAIASKRRELSDTRLFLITRKHTLGNIMKKIHELDTVTANLAIKDFIAIQNDTVAIEKKIEERHSELKKMRHQYLNDIHLLQHNREKTSALEDKLQTMKDDLKISQEHQRSLRARLYEVKLERTKLRKRHKDLAYKGGILSMPALMHEYDHTVDKLKEKAEKVQKLKESMKAITKRISYYEHGVGHSL</sequence>
<dbReference type="InterPro" id="IPR025254">
    <property type="entry name" value="CCDC113/CCDC96_CC"/>
</dbReference>
<dbReference type="PhylomeDB" id="B3MGW7"/>
<dbReference type="OrthoDB" id="10254794at2759"/>
<dbReference type="GO" id="GO:0036064">
    <property type="term" value="C:ciliary basal body"/>
    <property type="evidence" value="ECO:0007669"/>
    <property type="project" value="TreeGrafter"/>
</dbReference>
<dbReference type="eggNOG" id="ENOG502SGZY">
    <property type="taxonomic scope" value="Eukaryota"/>
</dbReference>
<feature type="region of interest" description="Disordered" evidence="5">
    <location>
        <begin position="286"/>
        <end position="310"/>
    </location>
</feature>
<evidence type="ECO:0000256" key="4">
    <source>
        <dbReference type="SAM" id="Coils"/>
    </source>
</evidence>
<dbReference type="InterPro" id="IPR051885">
    <property type="entry name" value="CC_CF"/>
</dbReference>
<accession>B3MGW7</accession>
<dbReference type="STRING" id="7217.B3MGW7"/>
<evidence type="ECO:0000256" key="2">
    <source>
        <dbReference type="ARBA" id="ARBA00023054"/>
    </source>
</evidence>
<dbReference type="SMR" id="B3MGW7"/>
<reference evidence="7 8" key="1">
    <citation type="journal article" date="2007" name="Nature">
        <title>Evolution of genes and genomes on the Drosophila phylogeny.</title>
        <authorList>
            <consortium name="Drosophila 12 Genomes Consortium"/>
            <person name="Clark A.G."/>
            <person name="Eisen M.B."/>
            <person name="Smith D.R."/>
            <person name="Bergman C.M."/>
            <person name="Oliver B."/>
            <person name="Markow T.A."/>
            <person name="Kaufman T.C."/>
            <person name="Kellis M."/>
            <person name="Gelbart W."/>
            <person name="Iyer V.N."/>
            <person name="Pollard D.A."/>
            <person name="Sackton T.B."/>
            <person name="Larracuente A.M."/>
            <person name="Singh N.D."/>
            <person name="Abad J.P."/>
            <person name="Abt D.N."/>
            <person name="Adryan B."/>
            <person name="Aguade M."/>
            <person name="Akashi H."/>
            <person name="Anderson W.W."/>
            <person name="Aquadro C.F."/>
            <person name="Ardell D.H."/>
            <person name="Arguello R."/>
            <person name="Artieri C.G."/>
            <person name="Barbash D.A."/>
            <person name="Barker D."/>
            <person name="Barsanti P."/>
            <person name="Batterham P."/>
            <person name="Batzoglou S."/>
            <person name="Begun D."/>
            <person name="Bhutkar A."/>
            <person name="Blanco E."/>
            <person name="Bosak S.A."/>
            <person name="Bradley R.K."/>
            <person name="Brand A.D."/>
            <person name="Brent M.R."/>
            <person name="Brooks A.N."/>
            <person name="Brown R.H."/>
            <person name="Butlin R.K."/>
            <person name="Caggese C."/>
            <person name="Calvi B.R."/>
            <person name="Bernardo de Carvalho A."/>
            <person name="Caspi A."/>
            <person name="Castrezana S."/>
            <person name="Celniker S.E."/>
            <person name="Chang J.L."/>
            <person name="Chapple C."/>
            <person name="Chatterji S."/>
            <person name="Chinwalla A."/>
            <person name="Civetta A."/>
            <person name="Clifton S.W."/>
            <person name="Comeron J.M."/>
            <person name="Costello J.C."/>
            <person name="Coyne J.A."/>
            <person name="Daub J."/>
            <person name="David R.G."/>
            <person name="Delcher A.L."/>
            <person name="Delehaunty K."/>
            <person name="Do C.B."/>
            <person name="Ebling H."/>
            <person name="Edwards K."/>
            <person name="Eickbush T."/>
            <person name="Evans J.D."/>
            <person name="Filipski A."/>
            <person name="Findeiss S."/>
            <person name="Freyhult E."/>
            <person name="Fulton L."/>
            <person name="Fulton R."/>
            <person name="Garcia A.C."/>
            <person name="Gardiner A."/>
            <person name="Garfield D.A."/>
            <person name="Garvin B.E."/>
            <person name="Gibson G."/>
            <person name="Gilbert D."/>
            <person name="Gnerre S."/>
            <person name="Godfrey J."/>
            <person name="Good R."/>
            <person name="Gotea V."/>
            <person name="Gravely B."/>
            <person name="Greenberg A.J."/>
            <person name="Griffiths-Jones S."/>
            <person name="Gross S."/>
            <person name="Guigo R."/>
            <person name="Gustafson E.A."/>
            <person name="Haerty W."/>
            <person name="Hahn M.W."/>
            <person name="Halligan D.L."/>
            <person name="Halpern A.L."/>
            <person name="Halter G.M."/>
            <person name="Han M.V."/>
            <person name="Heger A."/>
            <person name="Hillier L."/>
            <person name="Hinrichs A.S."/>
            <person name="Holmes I."/>
            <person name="Hoskins R.A."/>
            <person name="Hubisz M.J."/>
            <person name="Hultmark D."/>
            <person name="Huntley M.A."/>
            <person name="Jaffe D.B."/>
            <person name="Jagadeeshan S."/>
            <person name="Jeck W.R."/>
            <person name="Johnson J."/>
            <person name="Jones C.D."/>
            <person name="Jordan W.C."/>
            <person name="Karpen G.H."/>
            <person name="Kataoka E."/>
            <person name="Keightley P.D."/>
            <person name="Kheradpour P."/>
            <person name="Kirkness E.F."/>
            <person name="Koerich L.B."/>
            <person name="Kristiansen K."/>
            <person name="Kudrna D."/>
            <person name="Kulathinal R.J."/>
            <person name="Kumar S."/>
            <person name="Kwok R."/>
            <person name="Lander E."/>
            <person name="Langley C.H."/>
            <person name="Lapoint R."/>
            <person name="Lazzaro B.P."/>
            <person name="Lee S.J."/>
            <person name="Levesque L."/>
            <person name="Li R."/>
            <person name="Lin C.F."/>
            <person name="Lin M.F."/>
            <person name="Lindblad-Toh K."/>
            <person name="Llopart A."/>
            <person name="Long M."/>
            <person name="Low L."/>
            <person name="Lozovsky E."/>
            <person name="Lu J."/>
            <person name="Luo M."/>
            <person name="Machado C.A."/>
            <person name="Makalowski W."/>
            <person name="Marzo M."/>
            <person name="Matsuda M."/>
            <person name="Matzkin L."/>
            <person name="McAllister B."/>
            <person name="McBride C.S."/>
            <person name="McKernan B."/>
            <person name="McKernan K."/>
            <person name="Mendez-Lago M."/>
            <person name="Minx P."/>
            <person name="Mollenhauer M.U."/>
            <person name="Montooth K."/>
            <person name="Mount S.M."/>
            <person name="Mu X."/>
            <person name="Myers E."/>
            <person name="Negre B."/>
            <person name="Newfeld S."/>
            <person name="Nielsen R."/>
            <person name="Noor M.A."/>
            <person name="O'Grady P."/>
            <person name="Pachter L."/>
            <person name="Papaceit M."/>
            <person name="Parisi M.J."/>
            <person name="Parisi M."/>
            <person name="Parts L."/>
            <person name="Pedersen J.S."/>
            <person name="Pesole G."/>
            <person name="Phillippy A.M."/>
            <person name="Ponting C.P."/>
            <person name="Pop M."/>
            <person name="Porcelli D."/>
            <person name="Powell J.R."/>
            <person name="Prohaska S."/>
            <person name="Pruitt K."/>
            <person name="Puig M."/>
            <person name="Quesneville H."/>
            <person name="Ram K.R."/>
            <person name="Rand D."/>
            <person name="Rasmussen M.D."/>
            <person name="Reed L.K."/>
            <person name="Reenan R."/>
            <person name="Reily A."/>
            <person name="Remington K.A."/>
            <person name="Rieger T.T."/>
            <person name="Ritchie M.G."/>
            <person name="Robin C."/>
            <person name="Rogers Y.H."/>
            <person name="Rohde C."/>
            <person name="Rozas J."/>
            <person name="Rubenfield M.J."/>
            <person name="Ruiz A."/>
            <person name="Russo S."/>
            <person name="Salzberg S.L."/>
            <person name="Sanchez-Gracia A."/>
            <person name="Saranga D.J."/>
            <person name="Sato H."/>
            <person name="Schaeffer S.W."/>
            <person name="Schatz M.C."/>
            <person name="Schlenke T."/>
            <person name="Schwartz R."/>
            <person name="Segarra C."/>
            <person name="Singh R.S."/>
            <person name="Sirot L."/>
            <person name="Sirota M."/>
            <person name="Sisneros N.B."/>
            <person name="Smith C.D."/>
            <person name="Smith T.F."/>
            <person name="Spieth J."/>
            <person name="Stage D.E."/>
            <person name="Stark A."/>
            <person name="Stephan W."/>
            <person name="Strausberg R.L."/>
            <person name="Strempel S."/>
            <person name="Sturgill D."/>
            <person name="Sutton G."/>
            <person name="Sutton G.G."/>
            <person name="Tao W."/>
            <person name="Teichmann S."/>
            <person name="Tobari Y.N."/>
            <person name="Tomimura Y."/>
            <person name="Tsolas J.M."/>
            <person name="Valente V.L."/>
            <person name="Venter E."/>
            <person name="Venter J.C."/>
            <person name="Vicario S."/>
            <person name="Vieira F.G."/>
            <person name="Vilella A.J."/>
            <person name="Villasante A."/>
            <person name="Walenz B."/>
            <person name="Wang J."/>
            <person name="Wasserman M."/>
            <person name="Watts T."/>
            <person name="Wilson D."/>
            <person name="Wilson R.K."/>
            <person name="Wing R.A."/>
            <person name="Wolfner M.F."/>
            <person name="Wong A."/>
            <person name="Wong G.K."/>
            <person name="Wu C.I."/>
            <person name="Wu G."/>
            <person name="Yamamoto D."/>
            <person name="Yang H.P."/>
            <person name="Yang S.P."/>
            <person name="Yorke J.A."/>
            <person name="Yoshida K."/>
            <person name="Zdobnov E."/>
            <person name="Zhang P."/>
            <person name="Zhang Y."/>
            <person name="Zimin A.V."/>
            <person name="Baldwin J."/>
            <person name="Abdouelleil A."/>
            <person name="Abdulkadir J."/>
            <person name="Abebe A."/>
            <person name="Abera B."/>
            <person name="Abreu J."/>
            <person name="Acer S.C."/>
            <person name="Aftuck L."/>
            <person name="Alexander A."/>
            <person name="An P."/>
            <person name="Anderson E."/>
            <person name="Anderson S."/>
            <person name="Arachi H."/>
            <person name="Azer M."/>
            <person name="Bachantsang P."/>
            <person name="Barry A."/>
            <person name="Bayul T."/>
            <person name="Berlin A."/>
            <person name="Bessette D."/>
            <person name="Bloom T."/>
            <person name="Blye J."/>
            <person name="Boguslavskiy L."/>
            <person name="Bonnet C."/>
            <person name="Boukhgalter B."/>
            <person name="Bourzgui I."/>
            <person name="Brown A."/>
            <person name="Cahill P."/>
            <person name="Channer S."/>
            <person name="Cheshatsang Y."/>
            <person name="Chuda L."/>
            <person name="Citroen M."/>
            <person name="Collymore A."/>
            <person name="Cooke P."/>
            <person name="Costello M."/>
            <person name="D'Aco K."/>
            <person name="Daza R."/>
            <person name="De Haan G."/>
            <person name="DeGray S."/>
            <person name="DeMaso C."/>
            <person name="Dhargay N."/>
            <person name="Dooley K."/>
            <person name="Dooley E."/>
            <person name="Doricent M."/>
            <person name="Dorje P."/>
            <person name="Dorjee K."/>
            <person name="Dupes A."/>
            <person name="Elong R."/>
            <person name="Falk J."/>
            <person name="Farina A."/>
            <person name="Faro S."/>
            <person name="Ferguson D."/>
            <person name="Fisher S."/>
            <person name="Foley C.D."/>
            <person name="Franke A."/>
            <person name="Friedrich D."/>
            <person name="Gadbois L."/>
            <person name="Gearin G."/>
            <person name="Gearin C.R."/>
            <person name="Giannoukos G."/>
            <person name="Goode T."/>
            <person name="Graham J."/>
            <person name="Grandbois E."/>
            <person name="Grewal S."/>
            <person name="Gyaltsen K."/>
            <person name="Hafez N."/>
            <person name="Hagos B."/>
            <person name="Hall J."/>
            <person name="Henson C."/>
            <person name="Hollinger A."/>
            <person name="Honan T."/>
            <person name="Huard M.D."/>
            <person name="Hughes L."/>
            <person name="Hurhula B."/>
            <person name="Husby M.E."/>
            <person name="Kamat A."/>
            <person name="Kanga B."/>
            <person name="Kashin S."/>
            <person name="Khazanovich D."/>
            <person name="Kisner P."/>
            <person name="Lance K."/>
            <person name="Lara M."/>
            <person name="Lee W."/>
            <person name="Lennon N."/>
            <person name="Letendre F."/>
            <person name="LeVine R."/>
            <person name="Lipovsky A."/>
            <person name="Liu X."/>
            <person name="Liu J."/>
            <person name="Liu S."/>
            <person name="Lokyitsang T."/>
            <person name="Lokyitsang Y."/>
            <person name="Lubonja R."/>
            <person name="Lui A."/>
            <person name="MacDonald P."/>
            <person name="Magnisalis V."/>
            <person name="Maru K."/>
            <person name="Matthews C."/>
            <person name="McCusker W."/>
            <person name="McDonough S."/>
            <person name="Mehta T."/>
            <person name="Meldrim J."/>
            <person name="Meneus L."/>
            <person name="Mihai O."/>
            <person name="Mihalev A."/>
            <person name="Mihova T."/>
            <person name="Mittelman R."/>
            <person name="Mlenga V."/>
            <person name="Montmayeur A."/>
            <person name="Mulrain L."/>
            <person name="Navidi A."/>
            <person name="Naylor J."/>
            <person name="Negash T."/>
            <person name="Nguyen T."/>
            <person name="Nguyen N."/>
            <person name="Nicol R."/>
            <person name="Norbu C."/>
            <person name="Norbu N."/>
            <person name="Novod N."/>
            <person name="O'Neill B."/>
            <person name="Osman S."/>
            <person name="Markiewicz E."/>
            <person name="Oyono O.L."/>
            <person name="Patti C."/>
            <person name="Phunkhang P."/>
            <person name="Pierre F."/>
            <person name="Priest M."/>
            <person name="Raghuraman S."/>
            <person name="Rege F."/>
            <person name="Reyes R."/>
            <person name="Rise C."/>
            <person name="Rogov P."/>
            <person name="Ross K."/>
            <person name="Ryan E."/>
            <person name="Settipalli S."/>
            <person name="Shea T."/>
            <person name="Sherpa N."/>
            <person name="Shi L."/>
            <person name="Shih D."/>
            <person name="Sparrow T."/>
            <person name="Spaulding J."/>
            <person name="Stalker J."/>
            <person name="Stange-Thomann N."/>
            <person name="Stavropoulos S."/>
            <person name="Stone C."/>
            <person name="Strader C."/>
            <person name="Tesfaye S."/>
            <person name="Thomson T."/>
            <person name="Thoulutsang Y."/>
            <person name="Thoulutsang D."/>
            <person name="Topham K."/>
            <person name="Topping I."/>
            <person name="Tsamla T."/>
            <person name="Vassiliev H."/>
            <person name="Vo A."/>
            <person name="Wangchuk T."/>
            <person name="Wangdi T."/>
            <person name="Weiand M."/>
            <person name="Wilkinson J."/>
            <person name="Wilson A."/>
            <person name="Yadav S."/>
            <person name="Young G."/>
            <person name="Yu Q."/>
            <person name="Zembek L."/>
            <person name="Zhong D."/>
            <person name="Zimmer A."/>
            <person name="Zwirko Z."/>
            <person name="Jaffe D.B."/>
            <person name="Alvarez P."/>
            <person name="Brockman W."/>
            <person name="Butler J."/>
            <person name="Chin C."/>
            <person name="Gnerre S."/>
            <person name="Grabherr M."/>
            <person name="Kleber M."/>
            <person name="Mauceli E."/>
            <person name="MacCallum I."/>
        </authorList>
    </citation>
    <scope>NUCLEOTIDE SEQUENCE [LARGE SCALE GENOMIC DNA]</scope>
    <source>
        <strain evidence="8">Tucson 14024-0371.13</strain>
    </source>
</reference>